<dbReference type="EMBL" id="CAJNRD030001114">
    <property type="protein sequence ID" value="CAG5074161.1"/>
    <property type="molecule type" value="Genomic_DNA"/>
</dbReference>
<dbReference type="GO" id="GO:0005576">
    <property type="term" value="C:extracellular region"/>
    <property type="evidence" value="ECO:0007669"/>
    <property type="project" value="TreeGrafter"/>
</dbReference>
<comment type="caution">
    <text evidence="3">The sequence shown here is derived from an EMBL/GenBank/DDBJ whole genome shotgun (WGS) entry which is preliminary data.</text>
</comment>
<evidence type="ECO:0000313" key="4">
    <source>
        <dbReference type="Proteomes" id="UP000786811"/>
    </source>
</evidence>
<name>A0A8J2EG55_COTCN</name>
<dbReference type="PANTHER" id="PTHR11240:SF22">
    <property type="entry name" value="RIBONUCLEASE T2"/>
    <property type="match status" value="1"/>
</dbReference>
<evidence type="ECO:0000256" key="1">
    <source>
        <dbReference type="ARBA" id="ARBA00007469"/>
    </source>
</evidence>
<dbReference type="InterPro" id="IPR036430">
    <property type="entry name" value="RNase_T2-like_sf"/>
</dbReference>
<dbReference type="InterPro" id="IPR001568">
    <property type="entry name" value="RNase_T2-like"/>
</dbReference>
<dbReference type="PANTHER" id="PTHR11240">
    <property type="entry name" value="RIBONUCLEASE T2"/>
    <property type="match status" value="1"/>
</dbReference>
<gene>
    <name evidence="3" type="ORF">HICCMSTLAB_LOCUS933</name>
</gene>
<dbReference type="AlphaFoldDB" id="A0A8J2EG55"/>
<keyword evidence="4" id="KW-1185">Reference proteome</keyword>
<sequence>MVMTLNDILEKRGEIREYLELFGSAEENIANIWAEQGKCTTYFKGIDTELKYYKKSLELFDKYNIDAILRQSNITPGKNYTYQEISDAVLKGINGKTPIIQCGHIDEVNIDNPFQRKDRCKRDQLIYYQGTQDYINCDREFEFPRYSVWIIVSR</sequence>
<accession>A0A8J2EG55</accession>
<dbReference type="GO" id="GO:0003723">
    <property type="term" value="F:RNA binding"/>
    <property type="evidence" value="ECO:0007669"/>
    <property type="project" value="InterPro"/>
</dbReference>
<dbReference type="SUPFAM" id="SSF55895">
    <property type="entry name" value="Ribonuclease Rh-like"/>
    <property type="match status" value="1"/>
</dbReference>
<dbReference type="GO" id="GO:0033897">
    <property type="term" value="F:ribonuclease T2 activity"/>
    <property type="evidence" value="ECO:0007669"/>
    <property type="project" value="InterPro"/>
</dbReference>
<dbReference type="OrthoDB" id="435754at2759"/>
<proteinExistence type="inferred from homology"/>
<evidence type="ECO:0000313" key="3">
    <source>
        <dbReference type="EMBL" id="CAG5074161.1"/>
    </source>
</evidence>
<protein>
    <submittedName>
        <fullName evidence="3">Similar to rnaset2: Ribonuclease T2 (Danio rerio)</fullName>
    </submittedName>
</protein>
<dbReference type="Pfam" id="PF00445">
    <property type="entry name" value="Ribonuclease_T2"/>
    <property type="match status" value="1"/>
</dbReference>
<organism evidence="3 4">
    <name type="scientific">Cotesia congregata</name>
    <name type="common">Parasitoid wasp</name>
    <name type="synonym">Apanteles congregatus</name>
    <dbReference type="NCBI Taxonomy" id="51543"/>
    <lineage>
        <taxon>Eukaryota</taxon>
        <taxon>Metazoa</taxon>
        <taxon>Ecdysozoa</taxon>
        <taxon>Arthropoda</taxon>
        <taxon>Hexapoda</taxon>
        <taxon>Insecta</taxon>
        <taxon>Pterygota</taxon>
        <taxon>Neoptera</taxon>
        <taxon>Endopterygota</taxon>
        <taxon>Hymenoptera</taxon>
        <taxon>Apocrita</taxon>
        <taxon>Ichneumonoidea</taxon>
        <taxon>Braconidae</taxon>
        <taxon>Microgastrinae</taxon>
        <taxon>Cotesia</taxon>
    </lineage>
</organism>
<dbReference type="Proteomes" id="UP000786811">
    <property type="component" value="Unassembled WGS sequence"/>
</dbReference>
<evidence type="ECO:0000256" key="2">
    <source>
        <dbReference type="RuleBase" id="RU004328"/>
    </source>
</evidence>
<reference evidence="3" key="1">
    <citation type="submission" date="2021-04" db="EMBL/GenBank/DDBJ databases">
        <authorList>
            <person name="Chebbi M.A.C M."/>
        </authorList>
    </citation>
    <scope>NUCLEOTIDE SEQUENCE</scope>
</reference>
<dbReference type="Gene3D" id="3.90.730.10">
    <property type="entry name" value="Ribonuclease T2-like"/>
    <property type="match status" value="1"/>
</dbReference>
<comment type="similarity">
    <text evidence="1 2">Belongs to the RNase T2 family.</text>
</comment>
<dbReference type="GO" id="GO:0006401">
    <property type="term" value="P:RNA catabolic process"/>
    <property type="evidence" value="ECO:0007669"/>
    <property type="project" value="TreeGrafter"/>
</dbReference>